<accession>L8JLX6</accession>
<dbReference type="RefSeq" id="WP_009582386.1">
    <property type="nucleotide sequence ID" value="NZ_AMZN01000081.1"/>
</dbReference>
<sequence length="231" mass="25522">MSKKNLLLLHGALGSAAQLAPLKEELSSHFDNIQSLTFSGHGGQSLNSIDFSIDTFTKDVIAFLDERGIDQTDIFGYSMGGYVALNLALLHPTMVGRIFTLGTKLEWSAEIAQKEVKMLNAEKIEEKVPAFAKMLEQRHAPVGWKEVLQKTTSMMINLGNGAALSFDRFKDIRQPVVIGIGDEDNMVTMEESETVANLLPGGELRVFKGFKHPLEQVDVKILAEEIKQFVS</sequence>
<dbReference type="STRING" id="1237149.C900_05299"/>
<dbReference type="Gene3D" id="3.40.50.1820">
    <property type="entry name" value="alpha/beta hydrolase"/>
    <property type="match status" value="1"/>
</dbReference>
<evidence type="ECO:0000259" key="1">
    <source>
        <dbReference type="Pfam" id="PF00561"/>
    </source>
</evidence>
<keyword evidence="3" id="KW-1185">Reference proteome</keyword>
<dbReference type="AlphaFoldDB" id="L8JLX6"/>
<protein>
    <submittedName>
        <fullName evidence="2">2-succinyl-6-hydroxy-2, 4-cyclohexadiene-1-carboxylate synthase</fullName>
    </submittedName>
</protein>
<dbReference type="Pfam" id="PF00561">
    <property type="entry name" value="Abhydrolase_1"/>
    <property type="match status" value="1"/>
</dbReference>
<feature type="domain" description="AB hydrolase-1" evidence="1">
    <location>
        <begin position="6"/>
        <end position="116"/>
    </location>
</feature>
<organism evidence="2 3">
    <name type="scientific">Fulvivirga imtechensis AK7</name>
    <dbReference type="NCBI Taxonomy" id="1237149"/>
    <lineage>
        <taxon>Bacteria</taxon>
        <taxon>Pseudomonadati</taxon>
        <taxon>Bacteroidota</taxon>
        <taxon>Cytophagia</taxon>
        <taxon>Cytophagales</taxon>
        <taxon>Fulvivirgaceae</taxon>
        <taxon>Fulvivirga</taxon>
    </lineage>
</organism>
<evidence type="ECO:0000313" key="2">
    <source>
        <dbReference type="EMBL" id="ELR69228.1"/>
    </source>
</evidence>
<dbReference type="Proteomes" id="UP000011135">
    <property type="component" value="Unassembled WGS sequence"/>
</dbReference>
<dbReference type="PANTHER" id="PTHR43798:SF33">
    <property type="entry name" value="HYDROLASE, PUTATIVE (AFU_ORTHOLOGUE AFUA_2G14860)-RELATED"/>
    <property type="match status" value="1"/>
</dbReference>
<gene>
    <name evidence="2" type="ORF">C900_05299</name>
</gene>
<dbReference type="SUPFAM" id="SSF53474">
    <property type="entry name" value="alpha/beta-Hydrolases"/>
    <property type="match status" value="1"/>
</dbReference>
<comment type="caution">
    <text evidence="2">The sequence shown here is derived from an EMBL/GenBank/DDBJ whole genome shotgun (WGS) entry which is preliminary data.</text>
</comment>
<dbReference type="InterPro" id="IPR050266">
    <property type="entry name" value="AB_hydrolase_sf"/>
</dbReference>
<dbReference type="EMBL" id="AMZN01000081">
    <property type="protein sequence ID" value="ELR69228.1"/>
    <property type="molecule type" value="Genomic_DNA"/>
</dbReference>
<dbReference type="PANTHER" id="PTHR43798">
    <property type="entry name" value="MONOACYLGLYCEROL LIPASE"/>
    <property type="match status" value="1"/>
</dbReference>
<dbReference type="InterPro" id="IPR029058">
    <property type="entry name" value="AB_hydrolase_fold"/>
</dbReference>
<dbReference type="eggNOG" id="COG1073">
    <property type="taxonomic scope" value="Bacteria"/>
</dbReference>
<name>L8JLX6_9BACT</name>
<reference evidence="2 3" key="1">
    <citation type="submission" date="2012-12" db="EMBL/GenBank/DDBJ databases">
        <title>Genome assembly of Fulvivirga imtechensis AK7.</title>
        <authorList>
            <person name="Nupur N."/>
            <person name="Khatri I."/>
            <person name="Kumar R."/>
            <person name="Subramanian S."/>
            <person name="Pinnaka A."/>
        </authorList>
    </citation>
    <scope>NUCLEOTIDE SEQUENCE [LARGE SCALE GENOMIC DNA]</scope>
    <source>
        <strain evidence="2 3">AK7</strain>
    </source>
</reference>
<dbReference type="InterPro" id="IPR000073">
    <property type="entry name" value="AB_hydrolase_1"/>
</dbReference>
<evidence type="ECO:0000313" key="3">
    <source>
        <dbReference type="Proteomes" id="UP000011135"/>
    </source>
</evidence>
<proteinExistence type="predicted"/>
<dbReference type="GO" id="GO:0016020">
    <property type="term" value="C:membrane"/>
    <property type="evidence" value="ECO:0007669"/>
    <property type="project" value="TreeGrafter"/>
</dbReference>
<dbReference type="OrthoDB" id="9791779at2"/>